<feature type="compositionally biased region" description="Low complexity" evidence="1">
    <location>
        <begin position="124"/>
        <end position="141"/>
    </location>
</feature>
<name>A0A4D4K4G2_9ACTN</name>
<dbReference type="EMBL" id="BJHV01000001">
    <property type="protein sequence ID" value="GDY41596.1"/>
    <property type="molecule type" value="Genomic_DNA"/>
</dbReference>
<accession>A0A4D4K4G2</accession>
<gene>
    <name evidence="2" type="ORF">SANT12839_024780</name>
</gene>
<dbReference type="AlphaFoldDB" id="A0A4D4K4G2"/>
<keyword evidence="3" id="KW-1185">Reference proteome</keyword>
<protein>
    <submittedName>
        <fullName evidence="2">Uncharacterized protein</fullName>
    </submittedName>
</protein>
<proteinExistence type="predicted"/>
<comment type="caution">
    <text evidence="2">The sequence shown here is derived from an EMBL/GenBank/DDBJ whole genome shotgun (WGS) entry which is preliminary data.</text>
</comment>
<sequence>MPGPWLGHQLVEGDGQFADPDTGGVVHGVADGRGGAHDAHLAEALGPMGLVYGSGSSSQWASTAWTSAWEAMWYWAKSWLTTWPNRGSSTLCSYSAIDIPWVIPPMSWERAVLGLMTRPTSNIPSSRVTRSSPVSSSTRTSANWAPKLCIA</sequence>
<evidence type="ECO:0000313" key="2">
    <source>
        <dbReference type="EMBL" id="GDY41596.1"/>
    </source>
</evidence>
<feature type="region of interest" description="Disordered" evidence="1">
    <location>
        <begin position="122"/>
        <end position="142"/>
    </location>
</feature>
<evidence type="ECO:0000256" key="1">
    <source>
        <dbReference type="SAM" id="MobiDB-lite"/>
    </source>
</evidence>
<reference evidence="2 3" key="1">
    <citation type="journal article" date="2020" name="Int. J. Syst. Evol. Microbiol.">
        <title>Reclassification of Streptomyces castelarensis and Streptomyces sporoclivatus as later heterotypic synonyms of Streptomyces antimycoticus.</title>
        <authorList>
            <person name="Komaki H."/>
            <person name="Tamura T."/>
        </authorList>
    </citation>
    <scope>NUCLEOTIDE SEQUENCE [LARGE SCALE GENOMIC DNA]</scope>
    <source>
        <strain evidence="2 3">NBRC 12839</strain>
    </source>
</reference>
<evidence type="ECO:0000313" key="3">
    <source>
        <dbReference type="Proteomes" id="UP000299290"/>
    </source>
</evidence>
<organism evidence="2 3">
    <name type="scientific">Streptomyces antimycoticus</name>
    <dbReference type="NCBI Taxonomy" id="68175"/>
    <lineage>
        <taxon>Bacteria</taxon>
        <taxon>Bacillati</taxon>
        <taxon>Actinomycetota</taxon>
        <taxon>Actinomycetes</taxon>
        <taxon>Kitasatosporales</taxon>
        <taxon>Streptomycetaceae</taxon>
        <taxon>Streptomyces</taxon>
        <taxon>Streptomyces violaceusniger group</taxon>
    </lineage>
</organism>
<dbReference type="Proteomes" id="UP000299290">
    <property type="component" value="Unassembled WGS sequence"/>
</dbReference>